<accession>A0A135V0X5</accession>
<proteinExistence type="predicted"/>
<protein>
    <submittedName>
        <fullName evidence="1">Uncharacterized protein</fullName>
    </submittedName>
</protein>
<comment type="caution">
    <text evidence="1">The sequence shown here is derived from an EMBL/GenBank/DDBJ whole genome shotgun (WGS) entry which is preliminary data.</text>
</comment>
<dbReference type="EMBL" id="JFFI01000704">
    <property type="protein sequence ID" value="KXH66308.1"/>
    <property type="molecule type" value="Genomic_DNA"/>
</dbReference>
<gene>
    <name evidence="1" type="ORF">CSAL01_13652</name>
</gene>
<evidence type="ECO:0000313" key="1">
    <source>
        <dbReference type="EMBL" id="KXH66308.1"/>
    </source>
</evidence>
<organism evidence="1 2">
    <name type="scientific">Colletotrichum salicis</name>
    <dbReference type="NCBI Taxonomy" id="1209931"/>
    <lineage>
        <taxon>Eukaryota</taxon>
        <taxon>Fungi</taxon>
        <taxon>Dikarya</taxon>
        <taxon>Ascomycota</taxon>
        <taxon>Pezizomycotina</taxon>
        <taxon>Sordariomycetes</taxon>
        <taxon>Hypocreomycetidae</taxon>
        <taxon>Glomerellales</taxon>
        <taxon>Glomerellaceae</taxon>
        <taxon>Colletotrichum</taxon>
        <taxon>Colletotrichum acutatum species complex</taxon>
    </lineage>
</organism>
<reference evidence="1 2" key="1">
    <citation type="submission" date="2014-02" db="EMBL/GenBank/DDBJ databases">
        <title>The genome sequence of Colletotrichum salicis CBS 607.94.</title>
        <authorList>
            <person name="Baroncelli R."/>
            <person name="Thon M.R."/>
        </authorList>
    </citation>
    <scope>NUCLEOTIDE SEQUENCE [LARGE SCALE GENOMIC DNA]</scope>
    <source>
        <strain evidence="1 2">CBS 607.94</strain>
    </source>
</reference>
<dbReference type="AlphaFoldDB" id="A0A135V0X5"/>
<name>A0A135V0X5_9PEZI</name>
<evidence type="ECO:0000313" key="2">
    <source>
        <dbReference type="Proteomes" id="UP000070121"/>
    </source>
</evidence>
<keyword evidence="2" id="KW-1185">Reference proteome</keyword>
<dbReference type="Proteomes" id="UP000070121">
    <property type="component" value="Unassembled WGS sequence"/>
</dbReference>
<sequence length="159" mass="17258">MAKEIAIVFVFNLQSLHSAQEMLGREELGIGSLVMGEGPHTLQRRDSGFRLRLQPPSARLRILPARVSRLNGRRARLCGVARASTPAALVGGTILSAVGYCNDWDIICECEKFADVIEASPGKPQVAGLRSLFSLNARSGHHLARHVEGSSGLDYKKPE</sequence>